<name>A0A1J5N1I7_9BACT</name>
<proteinExistence type="predicted"/>
<comment type="caution">
    <text evidence="1">The sequence shown here is derived from an EMBL/GenBank/DDBJ whole genome shotgun (WGS) entry which is preliminary data.</text>
</comment>
<reference evidence="1 2" key="1">
    <citation type="submission" date="2015-09" db="EMBL/GenBank/DDBJ databases">
        <title>Genome of Desulfovibrio dechloracetivorans BerOc1, a mercury methylating strain isolated from highly hydrocarbons and metals contaminated coastal sediments.</title>
        <authorList>
            <person name="Goni Urriza M."/>
            <person name="Gassie C."/>
            <person name="Bouchez O."/>
            <person name="Klopp C."/>
            <person name="Ranchou-Peyruse A."/>
            <person name="Remy G."/>
        </authorList>
    </citation>
    <scope>NUCLEOTIDE SEQUENCE [LARGE SCALE GENOMIC DNA]</scope>
    <source>
        <strain evidence="1 2">BerOc1</strain>
    </source>
</reference>
<organism evidence="1 2">
    <name type="scientific">Pseudodesulfovibrio hydrargyri</name>
    <dbReference type="NCBI Taxonomy" id="2125990"/>
    <lineage>
        <taxon>Bacteria</taxon>
        <taxon>Pseudomonadati</taxon>
        <taxon>Thermodesulfobacteriota</taxon>
        <taxon>Desulfovibrionia</taxon>
        <taxon>Desulfovibrionales</taxon>
        <taxon>Desulfovibrionaceae</taxon>
    </lineage>
</organism>
<accession>A0A1J5N1I7</accession>
<dbReference type="EMBL" id="LKAQ01000001">
    <property type="protein sequence ID" value="OIQ52130.1"/>
    <property type="molecule type" value="Genomic_DNA"/>
</dbReference>
<evidence type="ECO:0000313" key="1">
    <source>
        <dbReference type="EMBL" id="OIQ52130.1"/>
    </source>
</evidence>
<keyword evidence="2" id="KW-1185">Reference proteome</keyword>
<evidence type="ECO:0000313" key="2">
    <source>
        <dbReference type="Proteomes" id="UP000181901"/>
    </source>
</evidence>
<dbReference type="AlphaFoldDB" id="A0A1J5N1I7"/>
<dbReference type="Proteomes" id="UP000181901">
    <property type="component" value="Unassembled WGS sequence"/>
</dbReference>
<protein>
    <submittedName>
        <fullName evidence="1">Uncharacterized protein</fullName>
    </submittedName>
</protein>
<sequence length="41" mass="4400">MNPLTPRPEEKDLKPLELMAPSQARAAALCPPVSPEDDAPC</sequence>
<gene>
    <name evidence="1" type="ORF">BerOc1_00603</name>
</gene>